<evidence type="ECO:0000256" key="9">
    <source>
        <dbReference type="RuleBase" id="RU003656"/>
    </source>
</evidence>
<keyword evidence="10" id="KW-0175">Coiled coil</keyword>
<evidence type="ECO:0000259" key="11">
    <source>
        <dbReference type="Pfam" id="PF00401"/>
    </source>
</evidence>
<dbReference type="Pfam" id="PF00401">
    <property type="entry name" value="ATP-synt_DE"/>
    <property type="match status" value="1"/>
</dbReference>
<dbReference type="SUPFAM" id="SSF46604">
    <property type="entry name" value="Epsilon subunit of F1F0-ATP synthase C-terminal domain"/>
    <property type="match status" value="1"/>
</dbReference>
<keyword evidence="7 8" id="KW-0066">ATP synthesis</keyword>
<feature type="coiled-coil region" evidence="10">
    <location>
        <begin position="93"/>
        <end position="120"/>
    </location>
</feature>
<keyword evidence="5 8" id="KW-0472">Membrane</keyword>
<evidence type="ECO:0000256" key="8">
    <source>
        <dbReference type="HAMAP-Rule" id="MF_00530"/>
    </source>
</evidence>
<dbReference type="HAMAP" id="MF_00530">
    <property type="entry name" value="ATP_synth_epsil_bac"/>
    <property type="match status" value="1"/>
</dbReference>
<keyword evidence="6 8" id="KW-0139">CF(1)</keyword>
<keyword evidence="14" id="KW-1185">Reference proteome</keyword>
<dbReference type="NCBIfam" id="TIGR01216">
    <property type="entry name" value="ATP_synt_epsi"/>
    <property type="match status" value="1"/>
</dbReference>
<evidence type="ECO:0000259" key="12">
    <source>
        <dbReference type="Pfam" id="PF02823"/>
    </source>
</evidence>
<keyword evidence="8" id="KW-0375">Hydrogen ion transport</keyword>
<dbReference type="InterPro" id="IPR020547">
    <property type="entry name" value="ATP_synth_F1_esu_C"/>
</dbReference>
<evidence type="ECO:0000256" key="7">
    <source>
        <dbReference type="ARBA" id="ARBA00023310"/>
    </source>
</evidence>
<dbReference type="Proteomes" id="UP000635828">
    <property type="component" value="Unassembled WGS sequence"/>
</dbReference>
<keyword evidence="4 8" id="KW-0406">Ion transport</keyword>
<dbReference type="CDD" id="cd12152">
    <property type="entry name" value="F1-ATPase_delta"/>
    <property type="match status" value="1"/>
</dbReference>
<dbReference type="Pfam" id="PF02823">
    <property type="entry name" value="ATP-synt_DE_N"/>
    <property type="match status" value="1"/>
</dbReference>
<dbReference type="PANTHER" id="PTHR13822">
    <property type="entry name" value="ATP SYNTHASE DELTA/EPSILON CHAIN"/>
    <property type="match status" value="1"/>
</dbReference>
<comment type="similarity">
    <text evidence="2 8 9">Belongs to the ATPase epsilon chain family.</text>
</comment>
<evidence type="ECO:0000256" key="2">
    <source>
        <dbReference type="ARBA" id="ARBA00005712"/>
    </source>
</evidence>
<feature type="domain" description="ATP synthase F1 complex delta/epsilon subunit N-terminal" evidence="12">
    <location>
        <begin position="8"/>
        <end position="84"/>
    </location>
</feature>
<dbReference type="Gene3D" id="1.20.5.440">
    <property type="entry name" value="ATP synthase delta/epsilon subunit, C-terminal domain"/>
    <property type="match status" value="1"/>
</dbReference>
<evidence type="ECO:0000313" key="13">
    <source>
        <dbReference type="EMBL" id="MBC5677054.1"/>
    </source>
</evidence>
<accession>A0ABR7FPB5</accession>
<name>A0ABR7FPB5_9FIRM</name>
<dbReference type="PANTHER" id="PTHR13822:SF10">
    <property type="entry name" value="ATP SYNTHASE EPSILON CHAIN, CHLOROPLASTIC"/>
    <property type="match status" value="1"/>
</dbReference>
<evidence type="ECO:0000256" key="1">
    <source>
        <dbReference type="ARBA" id="ARBA00004202"/>
    </source>
</evidence>
<keyword evidence="8" id="KW-1003">Cell membrane</keyword>
<comment type="subunit">
    <text evidence="8 9">F-type ATPases have 2 components, CF(1) - the catalytic core - and CF(0) - the membrane proton channel. CF(1) has five subunits: alpha(3), beta(3), gamma(1), delta(1), epsilon(1). CF(0) has three main subunits: a, b and c.</text>
</comment>
<feature type="domain" description="ATP synthase epsilon subunit C-terminal" evidence="11">
    <location>
        <begin position="89"/>
        <end position="133"/>
    </location>
</feature>
<dbReference type="Gene3D" id="2.60.15.10">
    <property type="entry name" value="F0F1 ATP synthase delta/epsilon subunit, N-terminal"/>
    <property type="match status" value="1"/>
</dbReference>
<protein>
    <recommendedName>
        <fullName evidence="8">ATP synthase epsilon chain</fullName>
    </recommendedName>
    <alternativeName>
        <fullName evidence="8">ATP synthase F1 sector epsilon subunit</fullName>
    </alternativeName>
    <alternativeName>
        <fullName evidence="8">F-ATPase epsilon subunit</fullName>
    </alternativeName>
</protein>
<evidence type="ECO:0000256" key="4">
    <source>
        <dbReference type="ARBA" id="ARBA00023065"/>
    </source>
</evidence>
<evidence type="ECO:0000256" key="6">
    <source>
        <dbReference type="ARBA" id="ARBA00023196"/>
    </source>
</evidence>
<evidence type="ECO:0000313" key="14">
    <source>
        <dbReference type="Proteomes" id="UP000635828"/>
    </source>
</evidence>
<gene>
    <name evidence="8 13" type="primary">atpC</name>
    <name evidence="13" type="ORF">H8S22_05345</name>
</gene>
<evidence type="ECO:0000256" key="3">
    <source>
        <dbReference type="ARBA" id="ARBA00022448"/>
    </source>
</evidence>
<dbReference type="RefSeq" id="WP_034549080.1">
    <property type="nucleotide sequence ID" value="NZ_JACOOS010000004.1"/>
</dbReference>
<comment type="function">
    <text evidence="8">Produces ATP from ADP in the presence of a proton gradient across the membrane.</text>
</comment>
<organism evidence="13 14">
    <name type="scientific">Anaerostipes hominis</name>
    <name type="common">ex Liu et al. 2021</name>
    <dbReference type="NCBI Taxonomy" id="2763018"/>
    <lineage>
        <taxon>Bacteria</taxon>
        <taxon>Bacillati</taxon>
        <taxon>Bacillota</taxon>
        <taxon>Clostridia</taxon>
        <taxon>Lachnospirales</taxon>
        <taxon>Lachnospiraceae</taxon>
        <taxon>Anaerostipes</taxon>
    </lineage>
</organism>
<dbReference type="InterPro" id="IPR036794">
    <property type="entry name" value="ATP_F1_dsu/esu_C_sf"/>
</dbReference>
<sequence>MSMGKTFYLEITASDRKFYNGECEMMIFPAIDGEQGILPNHESMVTAVKTGALRFKVNGEWKEAAVGDGFVEIMPEFVVLLADTVEWPDEIDIRRAEEAKERAQERLRQKESQKEYYHSKAALSRAIARLKVTGKHL</sequence>
<dbReference type="InterPro" id="IPR036771">
    <property type="entry name" value="ATPsynth_dsu/esu_N"/>
</dbReference>
<comment type="caution">
    <text evidence="13">The sequence shown here is derived from an EMBL/GenBank/DDBJ whole genome shotgun (WGS) entry which is preliminary data.</text>
</comment>
<comment type="subcellular location">
    <subcellularLocation>
        <location evidence="1 8">Cell membrane</location>
        <topology evidence="1 8">Peripheral membrane protein</topology>
    </subcellularLocation>
</comment>
<dbReference type="EMBL" id="JACOOS010000004">
    <property type="protein sequence ID" value="MBC5677054.1"/>
    <property type="molecule type" value="Genomic_DNA"/>
</dbReference>
<evidence type="ECO:0000256" key="10">
    <source>
        <dbReference type="SAM" id="Coils"/>
    </source>
</evidence>
<dbReference type="InterPro" id="IPR020546">
    <property type="entry name" value="ATP_synth_F1_dsu/esu_N"/>
</dbReference>
<evidence type="ECO:0000256" key="5">
    <source>
        <dbReference type="ARBA" id="ARBA00023136"/>
    </source>
</evidence>
<dbReference type="InterPro" id="IPR001469">
    <property type="entry name" value="ATP_synth_F1_dsu/esu"/>
</dbReference>
<keyword evidence="3 8" id="KW-0813">Transport</keyword>
<reference evidence="13 14" key="1">
    <citation type="submission" date="2020-08" db="EMBL/GenBank/DDBJ databases">
        <title>Genome public.</title>
        <authorList>
            <person name="Liu C."/>
            <person name="Sun Q."/>
        </authorList>
    </citation>
    <scope>NUCLEOTIDE SEQUENCE [LARGE SCALE GENOMIC DNA]</scope>
    <source>
        <strain evidence="13 14">NSJ-7</strain>
    </source>
</reference>
<dbReference type="SUPFAM" id="SSF51344">
    <property type="entry name" value="Epsilon subunit of F1F0-ATP synthase N-terminal domain"/>
    <property type="match status" value="1"/>
</dbReference>
<proteinExistence type="inferred from homology"/>